<dbReference type="AlphaFoldDB" id="A0A1H8V2T4"/>
<feature type="compositionally biased region" description="Low complexity" evidence="1">
    <location>
        <begin position="24"/>
        <end position="46"/>
    </location>
</feature>
<protein>
    <submittedName>
        <fullName evidence="2">Uncharacterized protein</fullName>
    </submittedName>
</protein>
<name>A0A1H8V2T4_9ACTN</name>
<reference evidence="2 3" key="1">
    <citation type="submission" date="2016-10" db="EMBL/GenBank/DDBJ databases">
        <authorList>
            <person name="de Groot N.N."/>
        </authorList>
    </citation>
    <scope>NUCLEOTIDE SEQUENCE [LARGE SCALE GENOMIC DNA]</scope>
    <source>
        <strain evidence="2 3">CGMCC 4.2026</strain>
    </source>
</reference>
<evidence type="ECO:0000313" key="3">
    <source>
        <dbReference type="Proteomes" id="UP000181951"/>
    </source>
</evidence>
<feature type="region of interest" description="Disordered" evidence="1">
    <location>
        <begin position="24"/>
        <end position="69"/>
    </location>
</feature>
<organism evidence="2 3">
    <name type="scientific">Actinacidiphila rubida</name>
    <dbReference type="NCBI Taxonomy" id="310780"/>
    <lineage>
        <taxon>Bacteria</taxon>
        <taxon>Bacillati</taxon>
        <taxon>Actinomycetota</taxon>
        <taxon>Actinomycetes</taxon>
        <taxon>Kitasatosporales</taxon>
        <taxon>Streptomycetaceae</taxon>
        <taxon>Actinacidiphila</taxon>
    </lineage>
</organism>
<accession>A0A1H8V2T4</accession>
<sequence length="83" mass="8540">MIGTVELRGQGPHIPARRDINRLATLSSASSPAQAQSLPPTSAAQSGQGEAPDPCTRAGASRAGAERRQLRVSVALSSAAFWS</sequence>
<gene>
    <name evidence="2" type="ORF">SAMN05216267_11005</name>
</gene>
<keyword evidence="3" id="KW-1185">Reference proteome</keyword>
<evidence type="ECO:0000256" key="1">
    <source>
        <dbReference type="SAM" id="MobiDB-lite"/>
    </source>
</evidence>
<dbReference type="Proteomes" id="UP000181951">
    <property type="component" value="Unassembled WGS sequence"/>
</dbReference>
<dbReference type="EMBL" id="FODD01000100">
    <property type="protein sequence ID" value="SEP09543.1"/>
    <property type="molecule type" value="Genomic_DNA"/>
</dbReference>
<evidence type="ECO:0000313" key="2">
    <source>
        <dbReference type="EMBL" id="SEP09543.1"/>
    </source>
</evidence>
<proteinExistence type="predicted"/>